<protein>
    <recommendedName>
        <fullName evidence="1">DUF7722 domain-containing protein</fullName>
    </recommendedName>
</protein>
<dbReference type="InterPro" id="IPR056139">
    <property type="entry name" value="DUF7722"/>
</dbReference>
<dbReference type="Proteomes" id="UP000796880">
    <property type="component" value="Unassembled WGS sequence"/>
</dbReference>
<feature type="domain" description="DUF7722" evidence="1">
    <location>
        <begin position="33"/>
        <end position="78"/>
    </location>
</feature>
<dbReference type="OrthoDB" id="1176053at2759"/>
<proteinExistence type="predicted"/>
<dbReference type="Pfam" id="PF24847">
    <property type="entry name" value="DUF7722"/>
    <property type="match status" value="1"/>
</dbReference>
<dbReference type="PANTHER" id="PTHR33513:SF21">
    <property type="entry name" value="JMJN DOMAIN-CONTAINING PROTEIN"/>
    <property type="match status" value="1"/>
</dbReference>
<dbReference type="PANTHER" id="PTHR33513">
    <property type="entry name" value="OS06G0523300 PROTEIN"/>
    <property type="match status" value="1"/>
</dbReference>
<dbReference type="AlphaFoldDB" id="A0A8K0MNZ2"/>
<keyword evidence="3" id="KW-1185">Reference proteome</keyword>
<accession>A0A8K0MNZ2</accession>
<comment type="caution">
    <text evidence="2">The sequence shown here is derived from an EMBL/GenBank/DDBJ whole genome shotgun (WGS) entry which is preliminary data.</text>
</comment>
<evidence type="ECO:0000313" key="3">
    <source>
        <dbReference type="Proteomes" id="UP000796880"/>
    </source>
</evidence>
<evidence type="ECO:0000259" key="1">
    <source>
        <dbReference type="Pfam" id="PF24847"/>
    </source>
</evidence>
<organism evidence="2 3">
    <name type="scientific">Rhamnella rubrinervis</name>
    <dbReference type="NCBI Taxonomy" id="2594499"/>
    <lineage>
        <taxon>Eukaryota</taxon>
        <taxon>Viridiplantae</taxon>
        <taxon>Streptophyta</taxon>
        <taxon>Embryophyta</taxon>
        <taxon>Tracheophyta</taxon>
        <taxon>Spermatophyta</taxon>
        <taxon>Magnoliopsida</taxon>
        <taxon>eudicotyledons</taxon>
        <taxon>Gunneridae</taxon>
        <taxon>Pentapetalae</taxon>
        <taxon>rosids</taxon>
        <taxon>fabids</taxon>
        <taxon>Rosales</taxon>
        <taxon>Rhamnaceae</taxon>
        <taxon>rhamnoid group</taxon>
        <taxon>Rhamneae</taxon>
        <taxon>Rhamnella</taxon>
    </lineage>
</organism>
<name>A0A8K0MNZ2_9ROSA</name>
<sequence length="81" mass="9475">MELKDGEEKGVEVVEIRTCKEEYANGFQMPLHYPRHTKHDYHNMADSKLDMLLKEYGLAFKGSLEEKRAYAIGAFLWPQQL</sequence>
<reference evidence="2" key="1">
    <citation type="submission" date="2020-03" db="EMBL/GenBank/DDBJ databases">
        <title>A high-quality chromosome-level genome assembly of a woody plant with both climbing and erect habits, Rhamnella rubrinervis.</title>
        <authorList>
            <person name="Lu Z."/>
            <person name="Yang Y."/>
            <person name="Zhu X."/>
            <person name="Sun Y."/>
        </authorList>
    </citation>
    <scope>NUCLEOTIDE SEQUENCE</scope>
    <source>
        <strain evidence="2">BYM</strain>
        <tissue evidence="2">Leaf</tissue>
    </source>
</reference>
<dbReference type="EMBL" id="VOIH02000002">
    <property type="protein sequence ID" value="KAF3453321.1"/>
    <property type="molecule type" value="Genomic_DNA"/>
</dbReference>
<gene>
    <name evidence="2" type="ORF">FNV43_RR03761</name>
</gene>
<evidence type="ECO:0000313" key="2">
    <source>
        <dbReference type="EMBL" id="KAF3453321.1"/>
    </source>
</evidence>